<dbReference type="AlphaFoldDB" id="A0AA40PQL0"/>
<dbReference type="EMBL" id="LFRH01000002">
    <property type="protein sequence ID" value="KTF28789.1"/>
    <property type="molecule type" value="Genomic_DNA"/>
</dbReference>
<evidence type="ECO:0000313" key="1">
    <source>
        <dbReference type="EMBL" id="KTF28789.1"/>
    </source>
</evidence>
<gene>
    <name evidence="1" type="ORF">cpL1_0549</name>
</gene>
<protein>
    <submittedName>
        <fullName evidence="1">Outer membrane protein 5</fullName>
    </submittedName>
</protein>
<proteinExistence type="predicted"/>
<organism evidence="1 2">
    <name type="scientific">Chlamydia pecorum</name>
    <dbReference type="NCBI Taxonomy" id="85991"/>
    <lineage>
        <taxon>Bacteria</taxon>
        <taxon>Pseudomonadati</taxon>
        <taxon>Chlamydiota</taxon>
        <taxon>Chlamydiia</taxon>
        <taxon>Chlamydiales</taxon>
        <taxon>Chlamydiaceae</taxon>
        <taxon>Chlamydia/Chlamydophila group</taxon>
        <taxon>Chlamydia</taxon>
    </lineage>
</organism>
<reference evidence="1 2" key="1">
    <citation type="submission" date="2015-06" db="EMBL/GenBank/DDBJ databases">
        <title>More than comparative genomics: Whole genome sequencing reveals elusive C. pecorum plasmid and re-evaluates genetic differences and phylogenetic relationships between C. pecorum from pig, cattle, sheep and koala hosts.</title>
        <authorList>
            <person name="Jelocnik M."/>
            <person name="Bachmann N.L."/>
            <person name="Kaltenboeck B."/>
            <person name="Waugh C."/>
            <person name="Woolford L."/>
            <person name="Speight N."/>
            <person name="Gillett A."/>
            <person name="Higgins D."/>
            <person name="Flanagan C."/>
            <person name="Myers G."/>
            <person name="Timms P."/>
            <person name="Polkinghorne A."/>
        </authorList>
    </citation>
    <scope>NUCLEOTIDE SEQUENCE [LARGE SCALE GENOMIC DNA]</scope>
    <source>
        <strain evidence="1 2">L1</strain>
    </source>
</reference>
<accession>A0AA40PQL0</accession>
<dbReference type="Proteomes" id="UP000054301">
    <property type="component" value="Unassembled WGS sequence"/>
</dbReference>
<name>A0AA40PQL0_9CHLA</name>
<evidence type="ECO:0000313" key="2">
    <source>
        <dbReference type="Proteomes" id="UP000054301"/>
    </source>
</evidence>
<comment type="caution">
    <text evidence="1">The sequence shown here is derived from an EMBL/GenBank/DDBJ whole genome shotgun (WGS) entry which is preliminary data.</text>
</comment>
<sequence length="73" mass="8013">MISLLLMFLILFEVIQIAQLRSSLVGILGKPSEQTWLEMLCLFVLGTTLHFPTVGKCLASLPLNSEALPEAIV</sequence>